<dbReference type="PROSITE" id="PS51755">
    <property type="entry name" value="OMPR_PHOB"/>
    <property type="match status" value="1"/>
</dbReference>
<proteinExistence type="inferred from homology"/>
<dbReference type="EMBL" id="JAZHBM010000002">
    <property type="protein sequence ID" value="MEF3082301.1"/>
    <property type="molecule type" value="Genomic_DNA"/>
</dbReference>
<protein>
    <submittedName>
        <fullName evidence="7">Winged helix-turn-helix domain-containing protein</fullName>
    </submittedName>
</protein>
<feature type="region of interest" description="Disordered" evidence="4">
    <location>
        <begin position="243"/>
        <end position="265"/>
    </location>
</feature>
<evidence type="ECO:0000256" key="5">
    <source>
        <dbReference type="SAM" id="Phobius"/>
    </source>
</evidence>
<comment type="similarity">
    <text evidence="1">Belongs to the TolB family.</text>
</comment>
<keyword evidence="5" id="KW-1133">Transmembrane helix</keyword>
<organism evidence="7 8">
    <name type="scientific">Luteimonas flava</name>
    <dbReference type="NCBI Taxonomy" id="3115822"/>
    <lineage>
        <taxon>Bacteria</taxon>
        <taxon>Pseudomonadati</taxon>
        <taxon>Pseudomonadota</taxon>
        <taxon>Gammaproteobacteria</taxon>
        <taxon>Lysobacterales</taxon>
        <taxon>Lysobacteraceae</taxon>
        <taxon>Luteimonas</taxon>
    </lineage>
</organism>
<dbReference type="PANTHER" id="PTHR36842:SF1">
    <property type="entry name" value="PROTEIN TOLB"/>
    <property type="match status" value="1"/>
</dbReference>
<dbReference type="InterPro" id="IPR001867">
    <property type="entry name" value="OmpR/PhoB-type_DNA-bd"/>
</dbReference>
<evidence type="ECO:0000256" key="3">
    <source>
        <dbReference type="PROSITE-ProRule" id="PRU01091"/>
    </source>
</evidence>
<dbReference type="Gene3D" id="2.120.10.30">
    <property type="entry name" value="TolB, C-terminal domain"/>
    <property type="match status" value="2"/>
</dbReference>
<dbReference type="SUPFAM" id="SSF63825">
    <property type="entry name" value="YWTD domain"/>
    <property type="match status" value="1"/>
</dbReference>
<dbReference type="SUPFAM" id="SSF46894">
    <property type="entry name" value="C-terminal effector domain of the bipartite response regulators"/>
    <property type="match status" value="1"/>
</dbReference>
<dbReference type="InterPro" id="IPR011659">
    <property type="entry name" value="WD40"/>
</dbReference>
<evidence type="ECO:0000256" key="4">
    <source>
        <dbReference type="SAM" id="MobiDB-lite"/>
    </source>
</evidence>
<evidence type="ECO:0000259" key="6">
    <source>
        <dbReference type="PROSITE" id="PS51755"/>
    </source>
</evidence>
<evidence type="ECO:0000313" key="8">
    <source>
        <dbReference type="Proteomes" id="UP001358324"/>
    </source>
</evidence>
<accession>A0ABU7WEA5</accession>
<dbReference type="Gene3D" id="1.10.10.10">
    <property type="entry name" value="Winged helix-like DNA-binding domain superfamily/Winged helix DNA-binding domain"/>
    <property type="match status" value="1"/>
</dbReference>
<dbReference type="InterPro" id="IPR016032">
    <property type="entry name" value="Sig_transdc_resp-reg_C-effctor"/>
</dbReference>
<keyword evidence="8" id="KW-1185">Reference proteome</keyword>
<evidence type="ECO:0000313" key="7">
    <source>
        <dbReference type="EMBL" id="MEF3082301.1"/>
    </source>
</evidence>
<feature type="region of interest" description="Disordered" evidence="4">
    <location>
        <begin position="121"/>
        <end position="148"/>
    </location>
</feature>
<dbReference type="Pfam" id="PF00486">
    <property type="entry name" value="Trans_reg_C"/>
    <property type="match status" value="1"/>
</dbReference>
<evidence type="ECO:0000256" key="1">
    <source>
        <dbReference type="ARBA" id="ARBA00009820"/>
    </source>
</evidence>
<dbReference type="Pfam" id="PF07676">
    <property type="entry name" value="PD40"/>
    <property type="match status" value="3"/>
</dbReference>
<name>A0ABU7WEA5_9GAMM</name>
<sequence length="763" mass="82691">MSPDEPTPLRLRVGDGVVDLATREILMSGARGPRRVTPKAIGVLRMLARVPGAVVGRSELLSEVWRDTLPTDDVLTQAITQLRKAFGTGIAGPEAGKRYIETIAKGGYRLTVSVDVIPEPGSVPSSHASMPGNDTGETMLPASEKHPRPVGTRRRWLLTVAAMVVLLISALGLWTTFEAMRVAGDVVAGSPGPSPVSLPYRLITNAAGFELSPSLSPDASMIAYSASGVGDATRQSTIMVQTTSSAAPRPLSRPPPGARDDLPAWSPDGREIAFARWEANGACRVLLAPAAGIGDEREIARCDGSDLLSFSWLPDGRGLLFGTMTWAGSETRLRILDPTSGRWRSLDYPGTAGDLDYAPQVSPDGRWIGFIRNPQMGDLWRVPFEGGIPEQITHLGAEFRGWSWAPDGNAMVFGLRVDSEARLYLAQIEDGTVLDLGIEDAQTPSISPANGMMAFVHRRPEFGLYRVDSESAAWHRLFPSSGRDSQPTLSPDGRQMVFTSDRAGRFELWWARLDAPDSLRPIEGVRPDTRQPPIWSPDGRHLLVTALDNANAPMILEIEPASGSVERLDIPTDRPAQAEYGPGSTLFVIEGAVGEGGTALVAYDRETWAAKGRIADVSQIRFDRANGRLFYTRLDANGLWAIPPSLDATSIVRLSGAIPSRWRYRSWSLNERGSISYLDVQPSCRSRMSQFDVVGDQLIETDSMCVDPVVYSATNGFSVDRGVWLLSLASEDGSDIGFMALPSSRTTHAGLLKWLIGLRKKAS</sequence>
<dbReference type="PANTHER" id="PTHR36842">
    <property type="entry name" value="PROTEIN TOLB HOMOLOG"/>
    <property type="match status" value="1"/>
</dbReference>
<dbReference type="SUPFAM" id="SSF82171">
    <property type="entry name" value="DPP6 N-terminal domain-like"/>
    <property type="match status" value="1"/>
</dbReference>
<keyword evidence="5" id="KW-0812">Transmembrane</keyword>
<keyword evidence="2 3" id="KW-0238">DNA-binding</keyword>
<gene>
    <name evidence="7" type="ORF">V3391_08765</name>
</gene>
<comment type="caution">
    <text evidence="7">The sequence shown here is derived from an EMBL/GenBank/DDBJ whole genome shotgun (WGS) entry which is preliminary data.</text>
</comment>
<dbReference type="Proteomes" id="UP001358324">
    <property type="component" value="Unassembled WGS sequence"/>
</dbReference>
<reference evidence="7 8" key="1">
    <citation type="submission" date="2024-01" db="EMBL/GenBank/DDBJ databases">
        <title>Novel species of the genus Luteimonas isolated from rivers.</title>
        <authorList>
            <person name="Lu H."/>
        </authorList>
    </citation>
    <scope>NUCLEOTIDE SEQUENCE [LARGE SCALE GENOMIC DNA]</scope>
    <source>
        <strain evidence="7 8">SMYT11W</strain>
    </source>
</reference>
<dbReference type="InterPro" id="IPR011042">
    <property type="entry name" value="6-blade_b-propeller_TolB-like"/>
</dbReference>
<feature type="DNA-binding region" description="OmpR/PhoB-type" evidence="3">
    <location>
        <begin position="8"/>
        <end position="112"/>
    </location>
</feature>
<dbReference type="RefSeq" id="WP_332078052.1">
    <property type="nucleotide sequence ID" value="NZ_JAZHBM010000002.1"/>
</dbReference>
<dbReference type="InterPro" id="IPR036388">
    <property type="entry name" value="WH-like_DNA-bd_sf"/>
</dbReference>
<feature type="domain" description="OmpR/PhoB-type" evidence="6">
    <location>
        <begin position="8"/>
        <end position="112"/>
    </location>
</feature>
<evidence type="ECO:0000256" key="2">
    <source>
        <dbReference type="ARBA" id="ARBA00023125"/>
    </source>
</evidence>
<dbReference type="SMART" id="SM00862">
    <property type="entry name" value="Trans_reg_C"/>
    <property type="match status" value="1"/>
</dbReference>
<dbReference type="CDD" id="cd00383">
    <property type="entry name" value="trans_reg_C"/>
    <property type="match status" value="1"/>
</dbReference>
<keyword evidence="5" id="KW-0472">Membrane</keyword>
<feature type="transmembrane region" description="Helical" evidence="5">
    <location>
        <begin position="156"/>
        <end position="177"/>
    </location>
</feature>